<dbReference type="AlphaFoldDB" id="A0AAV7R348"/>
<accession>A0AAV7R348</accession>
<keyword evidence="2" id="KW-1185">Reference proteome</keyword>
<name>A0AAV7R348_PLEWA</name>
<evidence type="ECO:0000313" key="2">
    <source>
        <dbReference type="Proteomes" id="UP001066276"/>
    </source>
</evidence>
<organism evidence="1 2">
    <name type="scientific">Pleurodeles waltl</name>
    <name type="common">Iberian ribbed newt</name>
    <dbReference type="NCBI Taxonomy" id="8319"/>
    <lineage>
        <taxon>Eukaryota</taxon>
        <taxon>Metazoa</taxon>
        <taxon>Chordata</taxon>
        <taxon>Craniata</taxon>
        <taxon>Vertebrata</taxon>
        <taxon>Euteleostomi</taxon>
        <taxon>Amphibia</taxon>
        <taxon>Batrachia</taxon>
        <taxon>Caudata</taxon>
        <taxon>Salamandroidea</taxon>
        <taxon>Salamandridae</taxon>
        <taxon>Pleurodelinae</taxon>
        <taxon>Pleurodeles</taxon>
    </lineage>
</organism>
<gene>
    <name evidence="1" type="ORF">NDU88_012168</name>
</gene>
<comment type="caution">
    <text evidence="1">The sequence shown here is derived from an EMBL/GenBank/DDBJ whole genome shotgun (WGS) entry which is preliminary data.</text>
</comment>
<sequence>MPPAPLPRLARADETPSAEPIFLRAVLCLLPLKSALITLTTVLQTCHCSENARQKTRNQISLESKHEIRGERTLCKMGKANWLPRKNK</sequence>
<dbReference type="Proteomes" id="UP001066276">
    <property type="component" value="Chromosome 6"/>
</dbReference>
<proteinExistence type="predicted"/>
<protein>
    <recommendedName>
        <fullName evidence="3">Secreted protein</fullName>
    </recommendedName>
</protein>
<evidence type="ECO:0000313" key="1">
    <source>
        <dbReference type="EMBL" id="KAJ1145885.1"/>
    </source>
</evidence>
<dbReference type="EMBL" id="JANPWB010000010">
    <property type="protein sequence ID" value="KAJ1145885.1"/>
    <property type="molecule type" value="Genomic_DNA"/>
</dbReference>
<reference evidence="1" key="1">
    <citation type="journal article" date="2022" name="bioRxiv">
        <title>Sequencing and chromosome-scale assembly of the giantPleurodeles waltlgenome.</title>
        <authorList>
            <person name="Brown T."/>
            <person name="Elewa A."/>
            <person name="Iarovenko S."/>
            <person name="Subramanian E."/>
            <person name="Araus A.J."/>
            <person name="Petzold A."/>
            <person name="Susuki M."/>
            <person name="Suzuki K.-i.T."/>
            <person name="Hayashi T."/>
            <person name="Toyoda A."/>
            <person name="Oliveira C."/>
            <person name="Osipova E."/>
            <person name="Leigh N.D."/>
            <person name="Simon A."/>
            <person name="Yun M.H."/>
        </authorList>
    </citation>
    <scope>NUCLEOTIDE SEQUENCE</scope>
    <source>
        <strain evidence="1">20211129_DDA</strain>
        <tissue evidence="1">Liver</tissue>
    </source>
</reference>
<evidence type="ECO:0008006" key="3">
    <source>
        <dbReference type="Google" id="ProtNLM"/>
    </source>
</evidence>